<name>A0A1M5L1X5_9RHOB</name>
<evidence type="ECO:0000313" key="2">
    <source>
        <dbReference type="EMBL" id="SHG59027.1"/>
    </source>
</evidence>
<organism evidence="2 3">
    <name type="scientific">Cognatiyoonia sediminum</name>
    <dbReference type="NCBI Taxonomy" id="1508389"/>
    <lineage>
        <taxon>Bacteria</taxon>
        <taxon>Pseudomonadati</taxon>
        <taxon>Pseudomonadota</taxon>
        <taxon>Alphaproteobacteria</taxon>
        <taxon>Rhodobacterales</taxon>
        <taxon>Paracoccaceae</taxon>
        <taxon>Cognatiyoonia</taxon>
    </lineage>
</organism>
<dbReference type="AlphaFoldDB" id="A0A1M5L1X5"/>
<evidence type="ECO:0000313" key="3">
    <source>
        <dbReference type="Proteomes" id="UP000184074"/>
    </source>
</evidence>
<evidence type="ECO:0000256" key="1">
    <source>
        <dbReference type="SAM" id="MobiDB-lite"/>
    </source>
</evidence>
<keyword evidence="3" id="KW-1185">Reference proteome</keyword>
<accession>A0A1M5L1X5</accession>
<feature type="region of interest" description="Disordered" evidence="1">
    <location>
        <begin position="25"/>
        <end position="51"/>
    </location>
</feature>
<dbReference type="Proteomes" id="UP000184074">
    <property type="component" value="Unassembled WGS sequence"/>
</dbReference>
<dbReference type="EMBL" id="FQXB01000001">
    <property type="protein sequence ID" value="SHG59027.1"/>
    <property type="molecule type" value="Genomic_DNA"/>
</dbReference>
<proteinExistence type="predicted"/>
<dbReference type="RefSeq" id="WP_165611565.1">
    <property type="nucleotide sequence ID" value="NZ_FQXB01000001.1"/>
</dbReference>
<protein>
    <submittedName>
        <fullName evidence="2">Uncharacterized protein</fullName>
    </submittedName>
</protein>
<feature type="compositionally biased region" description="Basic and acidic residues" evidence="1">
    <location>
        <begin position="25"/>
        <end position="43"/>
    </location>
</feature>
<sequence length="51" mass="5684">MKTAAVTKSEKPSFPTIRHDLLDRLSEKAEQLTRPEPKSDKKAAPHNGWAA</sequence>
<gene>
    <name evidence="2" type="ORF">SAMN05444003_0052</name>
</gene>
<reference evidence="2 3" key="1">
    <citation type="submission" date="2016-11" db="EMBL/GenBank/DDBJ databases">
        <authorList>
            <person name="Jaros S."/>
            <person name="Januszkiewicz K."/>
            <person name="Wedrychowicz H."/>
        </authorList>
    </citation>
    <scope>NUCLEOTIDE SEQUENCE [LARGE SCALE GENOMIC DNA]</scope>
    <source>
        <strain evidence="2 3">DSM 28715</strain>
    </source>
</reference>